<evidence type="ECO:0000256" key="1">
    <source>
        <dbReference type="SAM" id="MobiDB-lite"/>
    </source>
</evidence>
<proteinExistence type="predicted"/>
<feature type="region of interest" description="Disordered" evidence="1">
    <location>
        <begin position="328"/>
        <end position="365"/>
    </location>
</feature>
<dbReference type="CDD" id="cd17047">
    <property type="entry name" value="Ubl_UBFD1"/>
    <property type="match status" value="1"/>
</dbReference>
<sequence length="525" mass="55726">RAMSEDHTTVAEMQPQTSICADGDEAAPEGSSPTQEAAEEAAAEPEVEADADSPPVSLKVIFNKRKIDLTLPVSAKVISLKRQLQELTGVPVDMQKLMFRGLCHDDRRLSELGVGDGAKLMLVGSTPDSLASVRRQDAAGEAADVRSKANNPGNSDGAGAVRLSQRDLHRRVLDKYGRPDDLTPGILNANLPLPPAPLSGMYNRQGAKVRLTFKLEIDQLWIGTKERTNKIPMSSIKRIVSEPIEGQEAHHIVGLQLGTTEQSMYWLYWVPCHSPSSCEVEIGAQLYRWPPYSSLAMMRLRWLRPPVRYTAPCSPWCCATAPVDSPGATAAPSPGGLAPARPSPARPPPCRRQTAAAWTKPSPRRAGCAPTAWTAAGWHSAAPSWRPAPPTGCCRGYRSGACWPPPASCRRSPPGSPRSTSSPRPAWPTCSAWCAASAASGLSASAAPACTRPPATPSAAGAAAASCLTPTCGWPNSSPTVWPSTCSTPRSCDRMGETDSSAGWRPSGARTPSASLWPTRPLAAC</sequence>
<dbReference type="PANTHER" id="PTHR16470:SF0">
    <property type="entry name" value="UBIQUITIN DOMAIN-CONTAINING PROTEIN UBFD1"/>
    <property type="match status" value="1"/>
</dbReference>
<gene>
    <name evidence="3" type="ORF">BOX15_Mlig023456g2</name>
</gene>
<dbReference type="Proteomes" id="UP000215902">
    <property type="component" value="Unassembled WGS sequence"/>
</dbReference>
<dbReference type="Gene3D" id="3.10.20.90">
    <property type="entry name" value="Phosphatidylinositol 3-kinase Catalytic Subunit, Chain A, domain 1"/>
    <property type="match status" value="1"/>
</dbReference>
<protein>
    <recommendedName>
        <fullName evidence="2">Ubiquitin-like domain-containing protein</fullName>
    </recommendedName>
</protein>
<dbReference type="SMART" id="SM00213">
    <property type="entry name" value="UBQ"/>
    <property type="match status" value="1"/>
</dbReference>
<dbReference type="SUPFAM" id="SSF54236">
    <property type="entry name" value="Ubiquitin-like"/>
    <property type="match status" value="1"/>
</dbReference>
<feature type="compositionally biased region" description="Acidic residues" evidence="1">
    <location>
        <begin position="37"/>
        <end position="51"/>
    </location>
</feature>
<dbReference type="STRING" id="282301.A0A267DUI8"/>
<dbReference type="Pfam" id="PF25343">
    <property type="entry name" value="PH_UBFD1_C"/>
    <property type="match status" value="1"/>
</dbReference>
<dbReference type="InterPro" id="IPR019954">
    <property type="entry name" value="Ubiquitin_CS"/>
</dbReference>
<dbReference type="InterPro" id="IPR000626">
    <property type="entry name" value="Ubiquitin-like_dom"/>
</dbReference>
<comment type="caution">
    <text evidence="3">The sequence shown here is derived from an EMBL/GenBank/DDBJ whole genome shotgun (WGS) entry which is preliminary data.</text>
</comment>
<feature type="non-terminal residue" evidence="3">
    <location>
        <position position="1"/>
    </location>
</feature>
<feature type="compositionally biased region" description="Basic and acidic residues" evidence="1">
    <location>
        <begin position="135"/>
        <end position="147"/>
    </location>
</feature>
<dbReference type="InterPro" id="IPR029071">
    <property type="entry name" value="Ubiquitin-like_domsf"/>
</dbReference>
<feature type="region of interest" description="Disordered" evidence="1">
    <location>
        <begin position="135"/>
        <end position="162"/>
    </location>
</feature>
<dbReference type="EMBL" id="NIVC01003158">
    <property type="protein sequence ID" value="PAA52960.1"/>
    <property type="molecule type" value="Genomic_DNA"/>
</dbReference>
<dbReference type="GO" id="GO:0003723">
    <property type="term" value="F:RNA binding"/>
    <property type="evidence" value="ECO:0007669"/>
    <property type="project" value="TreeGrafter"/>
</dbReference>
<dbReference type="Pfam" id="PF00240">
    <property type="entry name" value="ubiquitin"/>
    <property type="match status" value="1"/>
</dbReference>
<name>A0A267DUI8_9PLAT</name>
<evidence type="ECO:0000313" key="4">
    <source>
        <dbReference type="Proteomes" id="UP000215902"/>
    </source>
</evidence>
<feature type="compositionally biased region" description="Low complexity" evidence="1">
    <location>
        <begin position="328"/>
        <end position="340"/>
    </location>
</feature>
<dbReference type="InterPro" id="IPR057455">
    <property type="entry name" value="UBFD1_C"/>
</dbReference>
<dbReference type="OrthoDB" id="267397at2759"/>
<dbReference type="PANTHER" id="PTHR16470">
    <property type="entry name" value="UBIQUITIN DOMAIN-CONTAINING PROTEIN UBFD1"/>
    <property type="match status" value="1"/>
</dbReference>
<feature type="region of interest" description="Disordered" evidence="1">
    <location>
        <begin position="1"/>
        <end position="52"/>
    </location>
</feature>
<dbReference type="GO" id="GO:0045296">
    <property type="term" value="F:cadherin binding"/>
    <property type="evidence" value="ECO:0007669"/>
    <property type="project" value="TreeGrafter"/>
</dbReference>
<keyword evidence="4" id="KW-1185">Reference proteome</keyword>
<dbReference type="AlphaFoldDB" id="A0A267DUI8"/>
<accession>A0A267DUI8</accession>
<evidence type="ECO:0000259" key="2">
    <source>
        <dbReference type="PROSITE" id="PS50053"/>
    </source>
</evidence>
<reference evidence="3 4" key="1">
    <citation type="submission" date="2017-06" db="EMBL/GenBank/DDBJ databases">
        <title>A platform for efficient transgenesis in Macrostomum lignano, a flatworm model organism for stem cell research.</title>
        <authorList>
            <person name="Berezikov E."/>
        </authorList>
    </citation>
    <scope>NUCLEOTIDE SEQUENCE [LARGE SCALE GENOMIC DNA]</scope>
    <source>
        <strain evidence="3">DV1</strain>
        <tissue evidence="3">Whole organism</tissue>
    </source>
</reference>
<dbReference type="PROSITE" id="PS50053">
    <property type="entry name" value="UBIQUITIN_2"/>
    <property type="match status" value="1"/>
</dbReference>
<organism evidence="3 4">
    <name type="scientific">Macrostomum lignano</name>
    <dbReference type="NCBI Taxonomy" id="282301"/>
    <lineage>
        <taxon>Eukaryota</taxon>
        <taxon>Metazoa</taxon>
        <taxon>Spiralia</taxon>
        <taxon>Lophotrochozoa</taxon>
        <taxon>Platyhelminthes</taxon>
        <taxon>Rhabditophora</taxon>
        <taxon>Macrostomorpha</taxon>
        <taxon>Macrostomida</taxon>
        <taxon>Macrostomidae</taxon>
        <taxon>Macrostomum</taxon>
    </lineage>
</organism>
<feature type="domain" description="Ubiquitin-like" evidence="2">
    <location>
        <begin position="56"/>
        <end position="129"/>
    </location>
</feature>
<dbReference type="PROSITE" id="PS00299">
    <property type="entry name" value="UBIQUITIN_1"/>
    <property type="match status" value="1"/>
</dbReference>
<feature type="compositionally biased region" description="Pro residues" evidence="1">
    <location>
        <begin position="341"/>
        <end position="350"/>
    </location>
</feature>
<evidence type="ECO:0000313" key="3">
    <source>
        <dbReference type="EMBL" id="PAA52960.1"/>
    </source>
</evidence>
<dbReference type="InterPro" id="IPR039120">
    <property type="entry name" value="UBFD1"/>
</dbReference>